<protein>
    <submittedName>
        <fullName evidence="3">Uncharacterized protein</fullName>
    </submittedName>
</protein>
<feature type="region of interest" description="Disordered" evidence="1">
    <location>
        <begin position="1"/>
        <end position="92"/>
    </location>
</feature>
<evidence type="ECO:0000313" key="4">
    <source>
        <dbReference type="Proteomes" id="UP001556367"/>
    </source>
</evidence>
<keyword evidence="2" id="KW-0472">Membrane</keyword>
<keyword evidence="2" id="KW-0812">Transmembrane</keyword>
<keyword evidence="4" id="KW-1185">Reference proteome</keyword>
<feature type="transmembrane region" description="Helical" evidence="2">
    <location>
        <begin position="167"/>
        <end position="186"/>
    </location>
</feature>
<gene>
    <name evidence="3" type="ORF">HGRIS_007311</name>
</gene>
<dbReference type="EMBL" id="JASNQZ010000011">
    <property type="protein sequence ID" value="KAL0950502.1"/>
    <property type="molecule type" value="Genomic_DNA"/>
</dbReference>
<evidence type="ECO:0000313" key="3">
    <source>
        <dbReference type="EMBL" id="KAL0950502.1"/>
    </source>
</evidence>
<name>A0ABR3J4K0_9AGAR</name>
<comment type="caution">
    <text evidence="3">The sequence shown here is derived from an EMBL/GenBank/DDBJ whole genome shotgun (WGS) entry which is preliminary data.</text>
</comment>
<evidence type="ECO:0000256" key="1">
    <source>
        <dbReference type="SAM" id="MobiDB-lite"/>
    </source>
</evidence>
<proteinExistence type="predicted"/>
<organism evidence="3 4">
    <name type="scientific">Hohenbuehelia grisea</name>
    <dbReference type="NCBI Taxonomy" id="104357"/>
    <lineage>
        <taxon>Eukaryota</taxon>
        <taxon>Fungi</taxon>
        <taxon>Dikarya</taxon>
        <taxon>Basidiomycota</taxon>
        <taxon>Agaricomycotina</taxon>
        <taxon>Agaricomycetes</taxon>
        <taxon>Agaricomycetidae</taxon>
        <taxon>Agaricales</taxon>
        <taxon>Pleurotineae</taxon>
        <taxon>Pleurotaceae</taxon>
        <taxon>Hohenbuehelia</taxon>
    </lineage>
</organism>
<accession>A0ABR3J4K0</accession>
<sequence length="292" mass="32403">MSAAARAEARRKAILSRGNDRLAKLTSSARGDDAPNIYPNPPLPNISQNMRNFVGEDTDMPPPPNRASVSPSPRPSSQQPAAPDPSEWSQEQQMQMLQAMMGQNFQQTGSGAPPFPGMPPFPPLGGQDAAPGADPFSAMLASVSEQQKQRGKASTTVQKPPTRLQKLMPLIHLGAIWCLLAYFVLYKEPQMYGEEMRTQQFSSGKGIWGRWAELGRTTHIVNVWRIAIVVSHNLGGVLRYPSSRAFNSHFSGPSRLSKLYYIQCAFSLASMPFNRRHCLPWLFHTSHPHYHL</sequence>
<evidence type="ECO:0000256" key="2">
    <source>
        <dbReference type="SAM" id="Phobius"/>
    </source>
</evidence>
<dbReference type="Proteomes" id="UP001556367">
    <property type="component" value="Unassembled WGS sequence"/>
</dbReference>
<keyword evidence="2" id="KW-1133">Transmembrane helix</keyword>
<feature type="compositionally biased region" description="Low complexity" evidence="1">
    <location>
        <begin position="66"/>
        <end position="92"/>
    </location>
</feature>
<reference evidence="4" key="1">
    <citation type="submission" date="2024-06" db="EMBL/GenBank/DDBJ databases">
        <title>Multi-omics analyses provide insights into the biosynthesis of the anticancer antibiotic pleurotin in Hohenbuehelia grisea.</title>
        <authorList>
            <person name="Weaver J.A."/>
            <person name="Alberti F."/>
        </authorList>
    </citation>
    <scope>NUCLEOTIDE SEQUENCE [LARGE SCALE GENOMIC DNA]</scope>
    <source>
        <strain evidence="4">T-177</strain>
    </source>
</reference>